<keyword evidence="2" id="KW-1185">Reference proteome</keyword>
<name>A0A166TE69_9AGAM</name>
<accession>A0A166TE69</accession>
<sequence>MDIPEQPYSPLCRQMPPDFKTTFLDKRAGDEIVSKILKHTTKGVDGGTGLITPSIFVLYCYTAGLCRNELFTSGKEQYGHQSQLPPERCNRPTRLDVSSRMPRSVPAHSPLSILSTYLYRMTNRMCKFLGGDYYLEARLYVQTTLWPQVPIAVRLPLQLRQPKERCTHTGSGAMWVQRGLRRQKEATYGQGA</sequence>
<dbReference type="EMBL" id="KV417493">
    <property type="protein sequence ID" value="KZP30523.1"/>
    <property type="molecule type" value="Genomic_DNA"/>
</dbReference>
<evidence type="ECO:0000313" key="2">
    <source>
        <dbReference type="Proteomes" id="UP000076532"/>
    </source>
</evidence>
<reference evidence="1 2" key="1">
    <citation type="journal article" date="2016" name="Mol. Biol. Evol.">
        <title>Comparative Genomics of Early-Diverging Mushroom-Forming Fungi Provides Insights into the Origins of Lignocellulose Decay Capabilities.</title>
        <authorList>
            <person name="Nagy L.G."/>
            <person name="Riley R."/>
            <person name="Tritt A."/>
            <person name="Adam C."/>
            <person name="Daum C."/>
            <person name="Floudas D."/>
            <person name="Sun H."/>
            <person name="Yadav J.S."/>
            <person name="Pangilinan J."/>
            <person name="Larsson K.H."/>
            <person name="Matsuura K."/>
            <person name="Barry K."/>
            <person name="Labutti K."/>
            <person name="Kuo R."/>
            <person name="Ohm R.A."/>
            <person name="Bhattacharya S.S."/>
            <person name="Shirouzu T."/>
            <person name="Yoshinaga Y."/>
            <person name="Martin F.M."/>
            <person name="Grigoriev I.V."/>
            <person name="Hibbett D.S."/>
        </authorList>
    </citation>
    <scope>NUCLEOTIDE SEQUENCE [LARGE SCALE GENOMIC DNA]</scope>
    <source>
        <strain evidence="1 2">CBS 109695</strain>
    </source>
</reference>
<dbReference type="Proteomes" id="UP000076532">
    <property type="component" value="Unassembled WGS sequence"/>
</dbReference>
<proteinExistence type="predicted"/>
<evidence type="ECO:0000313" key="1">
    <source>
        <dbReference type="EMBL" id="KZP30523.1"/>
    </source>
</evidence>
<organism evidence="1 2">
    <name type="scientific">Athelia psychrophila</name>
    <dbReference type="NCBI Taxonomy" id="1759441"/>
    <lineage>
        <taxon>Eukaryota</taxon>
        <taxon>Fungi</taxon>
        <taxon>Dikarya</taxon>
        <taxon>Basidiomycota</taxon>
        <taxon>Agaricomycotina</taxon>
        <taxon>Agaricomycetes</taxon>
        <taxon>Agaricomycetidae</taxon>
        <taxon>Atheliales</taxon>
        <taxon>Atheliaceae</taxon>
        <taxon>Athelia</taxon>
    </lineage>
</organism>
<gene>
    <name evidence="1" type="ORF">FIBSPDRAFT_110622</name>
</gene>
<dbReference type="AlphaFoldDB" id="A0A166TE69"/>
<protein>
    <submittedName>
        <fullName evidence="1">Uncharacterized protein</fullName>
    </submittedName>
</protein>